<gene>
    <name evidence="2" type="ORF">EV386_2341</name>
</gene>
<evidence type="ECO:0000313" key="2">
    <source>
        <dbReference type="EMBL" id="RZS62024.1"/>
    </source>
</evidence>
<protein>
    <submittedName>
        <fullName evidence="2">Alternate signal-mediated exported protein</fullName>
    </submittedName>
</protein>
<name>A0A4Q7M3C6_9MICO</name>
<proteinExistence type="predicted"/>
<feature type="transmembrane region" description="Helical" evidence="1">
    <location>
        <begin position="20"/>
        <end position="40"/>
    </location>
</feature>
<dbReference type="AlphaFoldDB" id="A0A4Q7M3C6"/>
<keyword evidence="3" id="KW-1185">Reference proteome</keyword>
<keyword evidence="1" id="KW-0472">Membrane</keyword>
<reference evidence="2 3" key="1">
    <citation type="submission" date="2019-02" db="EMBL/GenBank/DDBJ databases">
        <title>Sequencing the genomes of 1000 actinobacteria strains.</title>
        <authorList>
            <person name="Klenk H.-P."/>
        </authorList>
    </citation>
    <scope>NUCLEOTIDE SEQUENCE [LARGE SCALE GENOMIC DNA]</scope>
    <source>
        <strain evidence="2 3">DSM 16932</strain>
    </source>
</reference>
<organism evidence="2 3">
    <name type="scientific">Xylanimonas ulmi</name>
    <dbReference type="NCBI Taxonomy" id="228973"/>
    <lineage>
        <taxon>Bacteria</taxon>
        <taxon>Bacillati</taxon>
        <taxon>Actinomycetota</taxon>
        <taxon>Actinomycetes</taxon>
        <taxon>Micrococcales</taxon>
        <taxon>Promicromonosporaceae</taxon>
        <taxon>Xylanimonas</taxon>
    </lineage>
</organism>
<keyword evidence="1" id="KW-1133">Transmembrane helix</keyword>
<evidence type="ECO:0000256" key="1">
    <source>
        <dbReference type="SAM" id="Phobius"/>
    </source>
</evidence>
<accession>A0A4Q7M3C6</accession>
<dbReference type="Proteomes" id="UP000293852">
    <property type="component" value="Unassembled WGS sequence"/>
</dbReference>
<dbReference type="OrthoDB" id="4987896at2"/>
<dbReference type="RefSeq" id="WP_130415154.1">
    <property type="nucleotide sequence ID" value="NZ_SGWX01000001.1"/>
</dbReference>
<dbReference type="EMBL" id="SGWX01000001">
    <property type="protein sequence ID" value="RZS62024.1"/>
    <property type="molecule type" value="Genomic_DNA"/>
</dbReference>
<evidence type="ECO:0000313" key="3">
    <source>
        <dbReference type="Proteomes" id="UP000293852"/>
    </source>
</evidence>
<keyword evidence="1" id="KW-0812">Transmembrane</keyword>
<sequence>MENNPSVVLVTEEKRRRRGIVWVACGAAAILAGSSTFALWKAESAIPAGGVTAGSLEIDAVSVPTYWDVSTDRKDSTAGVTNSTGVSLGSLKGHQINDTSTWRAVPGDQVAAIFNVPVTLTGDNLVALLSIPARAPQSAQVGGSPSVSVITYEYAAYLDDALVATGDSESDLKLYLAATGNGQGAGLSDEIIASDPSSESVHELTAESHTITVVITASVSDDLPESSMTAAIPFGGETFTLTQVRDTGAQFSTE</sequence>
<comment type="caution">
    <text evidence="2">The sequence shown here is derived from an EMBL/GenBank/DDBJ whole genome shotgun (WGS) entry which is preliminary data.</text>
</comment>